<accession>A0A0A9BUA0</accession>
<proteinExistence type="predicted"/>
<dbReference type="EMBL" id="GBRH01233155">
    <property type="protein sequence ID" value="JAD64740.1"/>
    <property type="molecule type" value="Transcribed_RNA"/>
</dbReference>
<sequence length="24" mass="2761">MIVKKDTPPFDSIVIKWPNANLSF</sequence>
<evidence type="ECO:0000313" key="1">
    <source>
        <dbReference type="EMBL" id="JAD64740.1"/>
    </source>
</evidence>
<protein>
    <submittedName>
        <fullName evidence="1">Uncharacterized protein</fullName>
    </submittedName>
</protein>
<name>A0A0A9BUA0_ARUDO</name>
<reference evidence="1" key="2">
    <citation type="journal article" date="2015" name="Data Brief">
        <title>Shoot transcriptome of the giant reed, Arundo donax.</title>
        <authorList>
            <person name="Barrero R.A."/>
            <person name="Guerrero F.D."/>
            <person name="Moolhuijzen P."/>
            <person name="Goolsby J.A."/>
            <person name="Tidwell J."/>
            <person name="Bellgard S.E."/>
            <person name="Bellgard M.I."/>
        </authorList>
    </citation>
    <scope>NUCLEOTIDE SEQUENCE</scope>
    <source>
        <tissue evidence="1">Shoot tissue taken approximately 20 cm above the soil surface</tissue>
    </source>
</reference>
<dbReference type="AlphaFoldDB" id="A0A0A9BUA0"/>
<reference evidence="1" key="1">
    <citation type="submission" date="2014-09" db="EMBL/GenBank/DDBJ databases">
        <authorList>
            <person name="Magalhaes I.L.F."/>
            <person name="Oliveira U."/>
            <person name="Santos F.R."/>
            <person name="Vidigal T.H.D.A."/>
            <person name="Brescovit A.D."/>
            <person name="Santos A.J."/>
        </authorList>
    </citation>
    <scope>NUCLEOTIDE SEQUENCE</scope>
    <source>
        <tissue evidence="1">Shoot tissue taken approximately 20 cm above the soil surface</tissue>
    </source>
</reference>
<organism evidence="1">
    <name type="scientific">Arundo donax</name>
    <name type="common">Giant reed</name>
    <name type="synonym">Donax arundinaceus</name>
    <dbReference type="NCBI Taxonomy" id="35708"/>
    <lineage>
        <taxon>Eukaryota</taxon>
        <taxon>Viridiplantae</taxon>
        <taxon>Streptophyta</taxon>
        <taxon>Embryophyta</taxon>
        <taxon>Tracheophyta</taxon>
        <taxon>Spermatophyta</taxon>
        <taxon>Magnoliopsida</taxon>
        <taxon>Liliopsida</taxon>
        <taxon>Poales</taxon>
        <taxon>Poaceae</taxon>
        <taxon>PACMAD clade</taxon>
        <taxon>Arundinoideae</taxon>
        <taxon>Arundineae</taxon>
        <taxon>Arundo</taxon>
    </lineage>
</organism>